<dbReference type="EMBL" id="DF836413">
    <property type="protein sequence ID" value="GAN06474.1"/>
    <property type="molecule type" value="Genomic_DNA"/>
</dbReference>
<gene>
    <name evidence="2" type="ORF">MAM1_0124d05958</name>
</gene>
<dbReference type="AlphaFoldDB" id="A0A0C9MGP2"/>
<name>A0A0C9MGP2_9FUNG</name>
<accession>A0A0C9MGP2</accession>
<keyword evidence="3" id="KW-1185">Reference proteome</keyword>
<reference evidence="2" key="1">
    <citation type="submission" date="2014-09" db="EMBL/GenBank/DDBJ databases">
        <title>Draft genome sequence of an oleaginous Mucoromycotina fungus Mucor ambiguus NBRC6742.</title>
        <authorList>
            <person name="Takeda I."/>
            <person name="Yamane N."/>
            <person name="Morita T."/>
            <person name="Tamano K."/>
            <person name="Machida M."/>
            <person name="Baker S."/>
            <person name="Koike H."/>
        </authorList>
    </citation>
    <scope>NUCLEOTIDE SEQUENCE</scope>
    <source>
        <strain evidence="2">NBRC 6742</strain>
    </source>
</reference>
<evidence type="ECO:0000313" key="2">
    <source>
        <dbReference type="EMBL" id="GAN06474.1"/>
    </source>
</evidence>
<proteinExistence type="predicted"/>
<dbReference type="OrthoDB" id="2234754at2759"/>
<evidence type="ECO:0000313" key="3">
    <source>
        <dbReference type="Proteomes" id="UP000053815"/>
    </source>
</evidence>
<feature type="region of interest" description="Disordered" evidence="1">
    <location>
        <begin position="1"/>
        <end position="30"/>
    </location>
</feature>
<protein>
    <submittedName>
        <fullName evidence="2">Uncharacterized protein</fullName>
    </submittedName>
</protein>
<sequence length="82" mass="9740">MFQFWNEWKRKDEDDESTRKSIKKEQQPNIIRSYSMASDNSTVTNWSIDWNQKRALSFKEDYVSFPSLEPPTSTNNEVPCSN</sequence>
<feature type="compositionally biased region" description="Basic and acidic residues" evidence="1">
    <location>
        <begin position="7"/>
        <end position="26"/>
    </location>
</feature>
<dbReference type="Proteomes" id="UP000053815">
    <property type="component" value="Unassembled WGS sequence"/>
</dbReference>
<evidence type="ECO:0000256" key="1">
    <source>
        <dbReference type="SAM" id="MobiDB-lite"/>
    </source>
</evidence>
<organism evidence="2">
    <name type="scientific">Mucor ambiguus</name>
    <dbReference type="NCBI Taxonomy" id="91626"/>
    <lineage>
        <taxon>Eukaryota</taxon>
        <taxon>Fungi</taxon>
        <taxon>Fungi incertae sedis</taxon>
        <taxon>Mucoromycota</taxon>
        <taxon>Mucoromycotina</taxon>
        <taxon>Mucoromycetes</taxon>
        <taxon>Mucorales</taxon>
        <taxon>Mucorineae</taxon>
        <taxon>Mucoraceae</taxon>
        <taxon>Mucor</taxon>
    </lineage>
</organism>